<name>X0W9S1_9ZZZZ</name>
<protein>
    <submittedName>
        <fullName evidence="2">Uncharacterized protein</fullName>
    </submittedName>
</protein>
<keyword evidence="1" id="KW-0812">Transmembrane</keyword>
<dbReference type="AlphaFoldDB" id="X0W9S1"/>
<evidence type="ECO:0000256" key="1">
    <source>
        <dbReference type="SAM" id="Phobius"/>
    </source>
</evidence>
<accession>X0W9S1</accession>
<evidence type="ECO:0000313" key="2">
    <source>
        <dbReference type="EMBL" id="GAG09391.1"/>
    </source>
</evidence>
<dbReference type="EMBL" id="BARS01024564">
    <property type="protein sequence ID" value="GAG09391.1"/>
    <property type="molecule type" value="Genomic_DNA"/>
</dbReference>
<proteinExistence type="predicted"/>
<sequence length="49" mass="5262">MAWYAYLAYFFAGVFLANGVPHFVHGISGKKFQSPFASPPAVGESSPLV</sequence>
<feature type="non-terminal residue" evidence="2">
    <location>
        <position position="49"/>
    </location>
</feature>
<feature type="transmembrane region" description="Helical" evidence="1">
    <location>
        <begin position="6"/>
        <end position="24"/>
    </location>
</feature>
<reference evidence="2" key="1">
    <citation type="journal article" date="2014" name="Front. Microbiol.">
        <title>High frequency of phylogenetically diverse reductive dehalogenase-homologous genes in deep subseafloor sedimentary metagenomes.</title>
        <authorList>
            <person name="Kawai M."/>
            <person name="Futagami T."/>
            <person name="Toyoda A."/>
            <person name="Takaki Y."/>
            <person name="Nishi S."/>
            <person name="Hori S."/>
            <person name="Arai W."/>
            <person name="Tsubouchi T."/>
            <person name="Morono Y."/>
            <person name="Uchiyama I."/>
            <person name="Ito T."/>
            <person name="Fujiyama A."/>
            <person name="Inagaki F."/>
            <person name="Takami H."/>
        </authorList>
    </citation>
    <scope>NUCLEOTIDE SEQUENCE</scope>
    <source>
        <strain evidence="2">Expedition CK06-06</strain>
    </source>
</reference>
<organism evidence="2">
    <name type="scientific">marine sediment metagenome</name>
    <dbReference type="NCBI Taxonomy" id="412755"/>
    <lineage>
        <taxon>unclassified sequences</taxon>
        <taxon>metagenomes</taxon>
        <taxon>ecological metagenomes</taxon>
    </lineage>
</organism>
<keyword evidence="1" id="KW-0472">Membrane</keyword>
<comment type="caution">
    <text evidence="2">The sequence shown here is derived from an EMBL/GenBank/DDBJ whole genome shotgun (WGS) entry which is preliminary data.</text>
</comment>
<gene>
    <name evidence="2" type="ORF">S01H1_38988</name>
</gene>
<keyword evidence="1" id="KW-1133">Transmembrane helix</keyword>